<sequence>MELQLFGINYKTSNVAEREQFIINESNQIILDNHLKSLFKRDLESFYGISTCNRTEIYMVGKPGISKEVFREVANTLKLDDISEDSFYFLENHDALVHMIKVASGIDSQVLGEQEIFGQFKAALKRARSHKIIGNKLSFLSDKVIEISKQARTETEIGLNSLSISGLALRLIRNIFEEPKNQNVLILGAGSLAQNVMENMYKKGICNIKAVNRTPKKIKLNNNFEILSSSLDSLHDELETADIVVASSITEIPLIGKGAIENALKKRKYRPILLIDLGVPRNIEDEIKNIEQAYLFSIDDIEKITQDNYGKRSIEAEKAMNIIALEAKLALNSLSLKTSKDRMNLQLEEFLRSLSDKEIEQFRLLKNYSSLVQSIKTMDLRDDKFNNFADIKNLDDHIIESMIKRFFDA</sequence>
<evidence type="ECO:0000313" key="16">
    <source>
        <dbReference type="Proteomes" id="UP000315498"/>
    </source>
</evidence>
<comment type="caution">
    <text evidence="15">The sequence shown here is derived from an EMBL/GenBank/DDBJ whole genome shotgun (WGS) entry which is preliminary data.</text>
</comment>
<feature type="domain" description="Glutamyl-tRNA reductase N-terminal" evidence="14">
    <location>
        <begin position="7"/>
        <end position="155"/>
    </location>
</feature>
<feature type="binding site" evidence="8 10">
    <location>
        <begin position="113"/>
        <end position="115"/>
    </location>
    <ligand>
        <name>substrate</name>
    </ligand>
</feature>
<evidence type="ECO:0000256" key="5">
    <source>
        <dbReference type="ARBA" id="ARBA00023002"/>
    </source>
</evidence>
<evidence type="ECO:0000259" key="13">
    <source>
        <dbReference type="Pfam" id="PF01488"/>
    </source>
</evidence>
<dbReference type="Proteomes" id="UP000315498">
    <property type="component" value="Unassembled WGS sequence"/>
</dbReference>
<dbReference type="InterPro" id="IPR015895">
    <property type="entry name" value="4pyrrol_synth_GluRdtase_N"/>
</dbReference>
<comment type="pathway">
    <text evidence="1 8">Porphyrin-containing compound metabolism; protoporphyrin-IX biosynthesis; 5-aminolevulinate from L-glutamyl-tRNA(Glu): step 1/2.</text>
</comment>
<feature type="binding site" evidence="8 11">
    <location>
        <begin position="188"/>
        <end position="193"/>
    </location>
    <ligand>
        <name>NADP(+)</name>
        <dbReference type="ChEBI" id="CHEBI:58349"/>
    </ligand>
</feature>
<dbReference type="Gene3D" id="3.40.50.720">
    <property type="entry name" value="NAD(P)-binding Rossmann-like Domain"/>
    <property type="match status" value="1"/>
</dbReference>
<dbReference type="UniPathway" id="UPA00251">
    <property type="reaction ID" value="UER00316"/>
</dbReference>
<dbReference type="InterPro" id="IPR036291">
    <property type="entry name" value="NAD(P)-bd_dom_sf"/>
</dbReference>
<dbReference type="PIRSF" id="PIRSF000445">
    <property type="entry name" value="4pyrrol_synth_GluRdtase"/>
    <property type="match status" value="1"/>
</dbReference>
<comment type="similarity">
    <text evidence="2 8">Belongs to the glutamyl-tRNA reductase family.</text>
</comment>
<dbReference type="PANTHER" id="PTHR43013:SF1">
    <property type="entry name" value="GLUTAMYL-TRNA REDUCTASE"/>
    <property type="match status" value="1"/>
</dbReference>
<keyword evidence="6 8" id="KW-0627">Porphyrin biosynthesis</keyword>
<dbReference type="InterPro" id="IPR000343">
    <property type="entry name" value="4pyrrol_synth_GluRdtase"/>
</dbReference>
<feature type="binding site" evidence="8 10">
    <location>
        <position position="108"/>
    </location>
    <ligand>
        <name>substrate</name>
    </ligand>
</feature>
<evidence type="ECO:0000256" key="7">
    <source>
        <dbReference type="ARBA" id="ARBA00047464"/>
    </source>
</evidence>
<organism evidence="15 16">
    <name type="scientific">SAR86 cluster bacterium</name>
    <dbReference type="NCBI Taxonomy" id="2030880"/>
    <lineage>
        <taxon>Bacteria</taxon>
        <taxon>Pseudomonadati</taxon>
        <taxon>Pseudomonadota</taxon>
        <taxon>Gammaproteobacteria</taxon>
        <taxon>SAR86 cluster</taxon>
    </lineage>
</organism>
<evidence type="ECO:0000256" key="9">
    <source>
        <dbReference type="PIRSR" id="PIRSR000445-1"/>
    </source>
</evidence>
<evidence type="ECO:0000256" key="8">
    <source>
        <dbReference type="HAMAP-Rule" id="MF_00087"/>
    </source>
</evidence>
<reference evidence="15 16" key="1">
    <citation type="submission" date="2019-02" db="EMBL/GenBank/DDBJ databases">
        <title>Prokaryotic population dynamics and viral predation in marine succession experiment using metagenomics: the confinement effect.</title>
        <authorList>
            <person name="Haro-Moreno J.M."/>
            <person name="Rodriguez-Valera F."/>
            <person name="Lopez-Perez M."/>
        </authorList>
    </citation>
    <scope>NUCLEOTIDE SEQUENCE [LARGE SCALE GENOMIC DNA]</scope>
    <source>
        <strain evidence="15">MED-G161</strain>
    </source>
</reference>
<evidence type="ECO:0000313" key="15">
    <source>
        <dbReference type="EMBL" id="RZO25304.1"/>
    </source>
</evidence>
<feature type="site" description="Important for activity" evidence="8 12">
    <location>
        <position position="98"/>
    </location>
</feature>
<dbReference type="NCBIfam" id="TIGR01035">
    <property type="entry name" value="hemA"/>
    <property type="match status" value="1"/>
</dbReference>
<evidence type="ECO:0000256" key="2">
    <source>
        <dbReference type="ARBA" id="ARBA00005916"/>
    </source>
</evidence>
<evidence type="ECO:0000256" key="3">
    <source>
        <dbReference type="ARBA" id="ARBA00012970"/>
    </source>
</evidence>
<dbReference type="EMBL" id="SHBG01000007">
    <property type="protein sequence ID" value="RZO25304.1"/>
    <property type="molecule type" value="Genomic_DNA"/>
</dbReference>
<keyword evidence="5 8" id="KW-0560">Oxidoreductase</keyword>
<evidence type="ECO:0000256" key="6">
    <source>
        <dbReference type="ARBA" id="ARBA00023244"/>
    </source>
</evidence>
<dbReference type="Gene3D" id="3.30.460.30">
    <property type="entry name" value="Glutamyl-tRNA reductase, N-terminal domain"/>
    <property type="match status" value="1"/>
</dbReference>
<comment type="function">
    <text evidence="8">Catalyzes the NADPH-dependent reduction of glutamyl-tRNA(Glu) to glutamate 1-semialdehyde (GSA).</text>
</comment>
<dbReference type="PANTHER" id="PTHR43013">
    <property type="entry name" value="GLUTAMYL-TRNA REDUCTASE"/>
    <property type="match status" value="1"/>
</dbReference>
<comment type="catalytic activity">
    <reaction evidence="7 8">
        <text>(S)-4-amino-5-oxopentanoate + tRNA(Glu) + NADP(+) = L-glutamyl-tRNA(Glu) + NADPH + H(+)</text>
        <dbReference type="Rhea" id="RHEA:12344"/>
        <dbReference type="Rhea" id="RHEA-COMP:9663"/>
        <dbReference type="Rhea" id="RHEA-COMP:9680"/>
        <dbReference type="ChEBI" id="CHEBI:15378"/>
        <dbReference type="ChEBI" id="CHEBI:57501"/>
        <dbReference type="ChEBI" id="CHEBI:57783"/>
        <dbReference type="ChEBI" id="CHEBI:58349"/>
        <dbReference type="ChEBI" id="CHEBI:78442"/>
        <dbReference type="ChEBI" id="CHEBI:78520"/>
        <dbReference type="EC" id="1.2.1.70"/>
    </reaction>
</comment>
<evidence type="ECO:0000256" key="4">
    <source>
        <dbReference type="ARBA" id="ARBA00022857"/>
    </source>
</evidence>
<dbReference type="GO" id="GO:0008883">
    <property type="term" value="F:glutamyl-tRNA reductase activity"/>
    <property type="evidence" value="ECO:0007669"/>
    <property type="project" value="UniProtKB-UniRule"/>
</dbReference>
<dbReference type="AlphaFoldDB" id="A0A520MVS0"/>
<comment type="subunit">
    <text evidence="8">Homodimer.</text>
</comment>
<evidence type="ECO:0000256" key="10">
    <source>
        <dbReference type="PIRSR" id="PIRSR000445-2"/>
    </source>
</evidence>
<dbReference type="GO" id="GO:0019353">
    <property type="term" value="P:protoporphyrinogen IX biosynthetic process from glutamate"/>
    <property type="evidence" value="ECO:0007669"/>
    <property type="project" value="TreeGrafter"/>
</dbReference>
<dbReference type="FunFam" id="3.40.50.720:FF:000031">
    <property type="entry name" value="Glutamyl-tRNA reductase"/>
    <property type="match status" value="1"/>
</dbReference>
<evidence type="ECO:0000259" key="14">
    <source>
        <dbReference type="Pfam" id="PF05201"/>
    </source>
</evidence>
<name>A0A520MVS0_9GAMM</name>
<evidence type="ECO:0000256" key="11">
    <source>
        <dbReference type="PIRSR" id="PIRSR000445-3"/>
    </source>
</evidence>
<dbReference type="InterPro" id="IPR006151">
    <property type="entry name" value="Shikm_DH/Glu-tRNA_Rdtase"/>
</dbReference>
<dbReference type="GO" id="GO:0050661">
    <property type="term" value="F:NADP binding"/>
    <property type="evidence" value="ECO:0007669"/>
    <property type="project" value="InterPro"/>
</dbReference>
<comment type="domain">
    <text evidence="8">Possesses an unusual extended V-shaped dimeric structure with each monomer consisting of three distinct domains arranged along a curved 'spinal' alpha-helix. The N-terminal catalytic domain specifically recognizes the glutamate moiety of the substrate. The second domain is the NADPH-binding domain, and the third C-terminal domain is responsible for dimerization.</text>
</comment>
<dbReference type="Pfam" id="PF01488">
    <property type="entry name" value="Shikimate_DH"/>
    <property type="match status" value="1"/>
</dbReference>
<gene>
    <name evidence="8 15" type="primary">hemA</name>
    <name evidence="15" type="ORF">EVA94_01295</name>
</gene>
<proteinExistence type="inferred from homology"/>
<feature type="active site" description="Nucleophile" evidence="8 9">
    <location>
        <position position="52"/>
    </location>
</feature>
<feature type="binding site" evidence="8 10">
    <location>
        <position position="119"/>
    </location>
    <ligand>
        <name>substrate</name>
    </ligand>
</feature>
<feature type="binding site" evidence="8 10">
    <location>
        <begin position="51"/>
        <end position="54"/>
    </location>
    <ligand>
        <name>substrate</name>
    </ligand>
</feature>
<dbReference type="SUPFAM" id="SSF69742">
    <property type="entry name" value="Glutamyl tRNA-reductase catalytic, N-terminal domain"/>
    <property type="match status" value="1"/>
</dbReference>
<keyword evidence="4 8" id="KW-0521">NADP</keyword>
<comment type="miscellaneous">
    <text evidence="8">During catalysis, the active site Cys acts as a nucleophile attacking the alpha-carbonyl group of tRNA-bound glutamate with the formation of a thioester intermediate between enzyme and glutamate, and the concomitant release of tRNA(Glu). The thioester intermediate is finally reduced by direct hydride transfer from NADPH, to form the product GSA.</text>
</comment>
<dbReference type="EC" id="1.2.1.70" evidence="3 8"/>
<dbReference type="HAMAP" id="MF_00087">
    <property type="entry name" value="Glu_tRNA_reductase"/>
    <property type="match status" value="1"/>
</dbReference>
<dbReference type="InterPro" id="IPR036343">
    <property type="entry name" value="GluRdtase_N_sf"/>
</dbReference>
<evidence type="ECO:0000256" key="1">
    <source>
        <dbReference type="ARBA" id="ARBA00005059"/>
    </source>
</evidence>
<feature type="domain" description="Quinate/shikimate 5-dehydrogenase/glutamyl-tRNA reductase" evidence="13">
    <location>
        <begin position="171"/>
        <end position="304"/>
    </location>
</feature>
<protein>
    <recommendedName>
        <fullName evidence="3 8">Glutamyl-tRNA reductase</fullName>
        <shortName evidence="8">GluTR</shortName>
        <ecNumber evidence="3 8">1.2.1.70</ecNumber>
    </recommendedName>
</protein>
<evidence type="ECO:0000256" key="12">
    <source>
        <dbReference type="PIRSR" id="PIRSR000445-4"/>
    </source>
</evidence>
<accession>A0A520MVS0</accession>
<dbReference type="SUPFAM" id="SSF51735">
    <property type="entry name" value="NAD(P)-binding Rossmann-fold domains"/>
    <property type="match status" value="1"/>
</dbReference>
<dbReference type="Pfam" id="PF05201">
    <property type="entry name" value="GlutR_N"/>
    <property type="match status" value="1"/>
</dbReference>